<evidence type="ECO:0000256" key="2">
    <source>
        <dbReference type="SAM" id="MobiDB-lite"/>
    </source>
</evidence>
<feature type="compositionally biased region" description="Polar residues" evidence="2">
    <location>
        <begin position="943"/>
        <end position="957"/>
    </location>
</feature>
<feature type="compositionally biased region" description="Polar residues" evidence="2">
    <location>
        <begin position="401"/>
        <end position="414"/>
    </location>
</feature>
<gene>
    <name evidence="4" type="primary">CEP170B</name>
</gene>
<feature type="region of interest" description="Disordered" evidence="2">
    <location>
        <begin position="176"/>
        <end position="205"/>
    </location>
</feature>
<dbReference type="SUPFAM" id="SSF49879">
    <property type="entry name" value="SMAD/FHA domain"/>
    <property type="match status" value="1"/>
</dbReference>
<feature type="compositionally biased region" description="Basic and acidic residues" evidence="2">
    <location>
        <begin position="508"/>
        <end position="517"/>
    </location>
</feature>
<feature type="region of interest" description="Disordered" evidence="2">
    <location>
        <begin position="1581"/>
        <end position="1602"/>
    </location>
</feature>
<feature type="compositionally biased region" description="Low complexity" evidence="2">
    <location>
        <begin position="1295"/>
        <end position="1325"/>
    </location>
</feature>
<feature type="compositionally biased region" description="Polar residues" evidence="2">
    <location>
        <begin position="846"/>
        <end position="856"/>
    </location>
</feature>
<feature type="compositionally biased region" description="Polar residues" evidence="2">
    <location>
        <begin position="446"/>
        <end position="459"/>
    </location>
</feature>
<evidence type="ECO:0000256" key="1">
    <source>
        <dbReference type="ARBA" id="ARBA00010436"/>
    </source>
</evidence>
<dbReference type="SMART" id="SM00240">
    <property type="entry name" value="FHA"/>
    <property type="match status" value="1"/>
</dbReference>
<feature type="region of interest" description="Disordered" evidence="2">
    <location>
        <begin position="1390"/>
        <end position="1416"/>
    </location>
</feature>
<proteinExistence type="inferred from homology"/>
<feature type="compositionally biased region" description="Polar residues" evidence="2">
    <location>
        <begin position="1176"/>
        <end position="1197"/>
    </location>
</feature>
<keyword evidence="5" id="KW-1185">Reference proteome</keyword>
<evidence type="ECO:0000313" key="4">
    <source>
        <dbReference type="Ensembl" id="ENSACUP00000003615.1"/>
    </source>
</evidence>
<dbReference type="Gene3D" id="2.60.200.20">
    <property type="match status" value="1"/>
</dbReference>
<reference evidence="4" key="2">
    <citation type="submission" date="2025-09" db="UniProtKB">
        <authorList>
            <consortium name="Ensembl"/>
        </authorList>
    </citation>
    <scope>IDENTIFICATION</scope>
</reference>
<dbReference type="InterPro" id="IPR029300">
    <property type="entry name" value="CEP170_C"/>
</dbReference>
<feature type="compositionally biased region" description="Polar residues" evidence="2">
    <location>
        <begin position="1021"/>
        <end position="1030"/>
    </location>
</feature>
<feature type="region of interest" description="Disordered" evidence="2">
    <location>
        <begin position="800"/>
        <end position="859"/>
    </location>
</feature>
<evidence type="ECO:0000313" key="5">
    <source>
        <dbReference type="Proteomes" id="UP000472269"/>
    </source>
</evidence>
<feature type="compositionally biased region" description="Low complexity" evidence="2">
    <location>
        <begin position="1392"/>
        <end position="1409"/>
    </location>
</feature>
<dbReference type="OMA" id="CAGRKPT"/>
<dbReference type="CTD" id="283638"/>
<dbReference type="PROSITE" id="PS50006">
    <property type="entry name" value="FHA_DOMAIN"/>
    <property type="match status" value="1"/>
</dbReference>
<dbReference type="RefSeq" id="XP_026704782.1">
    <property type="nucleotide sequence ID" value="XM_026848981.1"/>
</dbReference>
<dbReference type="PANTHER" id="PTHR15715">
    <property type="entry name" value="CENTROSOMAL PROTEIN OF 170 KDA"/>
    <property type="match status" value="1"/>
</dbReference>
<feature type="region of interest" description="Disordered" evidence="2">
    <location>
        <begin position="1295"/>
        <end position="1356"/>
    </location>
</feature>
<feature type="compositionally biased region" description="Basic and acidic residues" evidence="2">
    <location>
        <begin position="183"/>
        <end position="205"/>
    </location>
</feature>
<dbReference type="Ensembl" id="ENSACUT00000003844.1">
    <property type="protein sequence ID" value="ENSACUP00000003615.1"/>
    <property type="gene ID" value="ENSACUG00000002471.1"/>
</dbReference>
<feature type="compositionally biased region" description="Low complexity" evidence="2">
    <location>
        <begin position="518"/>
        <end position="529"/>
    </location>
</feature>
<feature type="compositionally biased region" description="Basic and acidic residues" evidence="2">
    <location>
        <begin position="815"/>
        <end position="834"/>
    </location>
</feature>
<feature type="region of interest" description="Disordered" evidence="2">
    <location>
        <begin position="368"/>
        <end position="425"/>
    </location>
</feature>
<name>A0A663LV90_ATHCN</name>
<feature type="compositionally biased region" description="Basic and acidic residues" evidence="2">
    <location>
        <begin position="652"/>
        <end position="661"/>
    </location>
</feature>
<feature type="region of interest" description="Disordered" evidence="2">
    <location>
        <begin position="1021"/>
        <end position="1283"/>
    </location>
</feature>
<reference evidence="4" key="1">
    <citation type="submission" date="2025-08" db="UniProtKB">
        <authorList>
            <consortium name="Ensembl"/>
        </authorList>
    </citation>
    <scope>IDENTIFICATION</scope>
</reference>
<feature type="compositionally biased region" description="Polar residues" evidence="2">
    <location>
        <begin position="606"/>
        <end position="615"/>
    </location>
</feature>
<dbReference type="Pfam" id="PF15308">
    <property type="entry name" value="CEP170_C"/>
    <property type="match status" value="1"/>
</dbReference>
<feature type="region of interest" description="Disordered" evidence="2">
    <location>
        <begin position="652"/>
        <end position="674"/>
    </location>
</feature>
<feature type="compositionally biased region" description="Low complexity" evidence="2">
    <location>
        <begin position="496"/>
        <end position="506"/>
    </location>
</feature>
<dbReference type="InterPro" id="IPR000253">
    <property type="entry name" value="FHA_dom"/>
</dbReference>
<feature type="compositionally biased region" description="Polar residues" evidence="2">
    <location>
        <begin position="1044"/>
        <end position="1059"/>
    </location>
</feature>
<feature type="compositionally biased region" description="Basic and acidic residues" evidence="2">
    <location>
        <begin position="1090"/>
        <end position="1101"/>
    </location>
</feature>
<dbReference type="Proteomes" id="UP000472269">
    <property type="component" value="Unplaced"/>
</dbReference>
<sequence length="1639" mass="181168">MPSAKMSVTSWFLVSSTGIRHRLPREMIFVGRDDCELMLQSRSVDKQHAVINYDKEKDEHWVKDLGSLNGTFVNDVRIPDQKYITLKLNDVIRFGYDSNMYVLEQIQHKVPEEALKHEKYTSQLQMNYKGTALKRAEQPMEHGVYTESPQAKLEKGERKAITETNTYRTPLYGQPSWWGEDDANNKEDRRQEEHYSERSKEITQHEEELNGNISAYRDAQEQSVFAFRREPSYFEIPTKEFQQPSKSSETQVHEIPTKDVDAVVAPVVQSHASFTIEFDDGTPGKIKIKDHVTKFSLRQRRPYSKEPAHTEVMSAESKVADWLVQNDPSLMRRQSPGDDAYSTKSDLPVHVRTLKGSWSLTESCCVPSHPFPSPKKGNRHEDGTQSDSEDPVAPKAEKETTTGSERATEQTRLQRQMRRDPHEMLHNKQAFVIEFFEDTPRKKRSQSFTHSAHSSQSDTDPGLKTKVEKRKNTLPSDKLGNSAPPSHLGAQAGKPSNSSSGTQRTSSFKREKTEDRISSSSSSASRTSAKTYGSVGRKSKMAQDFMAEYLRETAQSGKPSAEKPAPLPMPVAPRMGVSSEPESASAPPPEVKSAQGRRNDEEDSVSETGTYTIETESQDKEVEEARKMIDQVFGVLESPEFSRISSAFRPIIKGEKDDSGSHQHLISENGTSQKSPLLQAFASKAVSGSQADVQMSAASQGSQKWVSRWASLADSYSDSGSVSGQGDGGAESGVAPKPGEPENAVPLRTRRLLPQLPPSDKSDSPTPTVLVCQESYSEVTKRTIVKDHCMEAYGDPSSHLFIQEDLDPDSLSDASRSDDGFSTEKGKKYKENNKMLEQMEEDTRSESQQPGASRVSNVRAVSEPVSTSFYIGDDSNDVGIPSKLSLSMSHARADKDSKDQEFSFKSAGTAVPGKPPVKDVCAYINAAGKVVISLHQSLPQDQENMAGKETSSFVRQESFTKDKSSSGVPQNKLPHISSHPLLKDLETVRSTRMDFGQETHLLLKDTETALAALEAKLLGQSQQLEPSETAGQLEDSLSGDSDVDTASTVSLVSGKNVPTSAPKRKAVASLQKEKSSSTPSIQDQCGQPSARDRLTEKRKTQAPEASNRVEAAKRFQMKRSAGTRGSLDFTDDERSSSLPYLPVPDTVVSDHEHSVTRPVPRRKPFTQATKEDHSKTTSNVQKIQQVLTRSNSLSTPRPTRASKLRRARLGDASDNECVDTEKTPTNPETSAPGPRQSTETKKLSRLDILAMPRKRAGSFTVPSDSETAQSRTGFSGRSVESCRKTGVSDVRAAARKMAAAASAKQPFSRTRSSSVKYSSSSTTQTPRIRGSGLSKQKHNGRETDDDEDFDDHPDPYNFMAQTAEIAEIARLSQTLVKDVAILAREIHDVAGDGDSQSSSGTGQSTLSSLPNTPASTISAREEIARRSFRLAYPSQLVQHIPEASLNYQKVPPGSVELKDFDQNMNDNREDDPSRKTRTRNREEVIFDNLMLNPVSQLSHTIRENTENLAEKMKILFQNSERTWEEMEAKMNSENEVPILKTSNKEISSILKELRRVQKQLEVINAIIDPTGNLDVVASNKASSAAKQPTATKVRTANTSGSTLETLSPAQMRNYTQKSNCGSSSLRDSNFIPDGEKYVI</sequence>
<dbReference type="Pfam" id="PF00498">
    <property type="entry name" value="FHA"/>
    <property type="match status" value="1"/>
</dbReference>
<organism evidence="4 5">
    <name type="scientific">Athene cunicularia</name>
    <name type="common">Burrowing owl</name>
    <name type="synonym">Speotyto cunicularia</name>
    <dbReference type="NCBI Taxonomy" id="194338"/>
    <lineage>
        <taxon>Eukaryota</taxon>
        <taxon>Metazoa</taxon>
        <taxon>Chordata</taxon>
        <taxon>Craniata</taxon>
        <taxon>Vertebrata</taxon>
        <taxon>Euteleostomi</taxon>
        <taxon>Archelosauria</taxon>
        <taxon>Archosauria</taxon>
        <taxon>Dinosauria</taxon>
        <taxon>Saurischia</taxon>
        <taxon>Theropoda</taxon>
        <taxon>Coelurosauria</taxon>
        <taxon>Aves</taxon>
        <taxon>Neognathae</taxon>
        <taxon>Neoaves</taxon>
        <taxon>Telluraves</taxon>
        <taxon>Strigiformes</taxon>
        <taxon>Strigidae</taxon>
        <taxon>Athene</taxon>
    </lineage>
</organism>
<dbReference type="GeneID" id="113480302"/>
<feature type="domain" description="FHA" evidence="3">
    <location>
        <begin position="28"/>
        <end position="78"/>
    </location>
</feature>
<feature type="region of interest" description="Disordered" evidence="2">
    <location>
        <begin position="943"/>
        <end position="979"/>
    </location>
</feature>
<feature type="region of interest" description="Disordered" evidence="2">
    <location>
        <begin position="442"/>
        <end position="623"/>
    </location>
</feature>
<dbReference type="InterPro" id="IPR008984">
    <property type="entry name" value="SMAD_FHA_dom_sf"/>
</dbReference>
<feature type="compositionally biased region" description="Polar residues" evidence="2">
    <location>
        <begin position="662"/>
        <end position="674"/>
    </location>
</feature>
<dbReference type="CDD" id="cd22725">
    <property type="entry name" value="FHA_Cep170B"/>
    <property type="match status" value="1"/>
</dbReference>
<feature type="region of interest" description="Disordered" evidence="2">
    <location>
        <begin position="1453"/>
        <end position="1477"/>
    </location>
</feature>
<accession>A0A663LV90</accession>
<comment type="similarity">
    <text evidence="1">Belongs to the CEP170 family.</text>
</comment>
<feature type="region of interest" description="Disordered" evidence="2">
    <location>
        <begin position="715"/>
        <end position="769"/>
    </location>
</feature>
<feature type="compositionally biased region" description="Basic and acidic residues" evidence="2">
    <location>
        <begin position="1456"/>
        <end position="1477"/>
    </location>
</feature>
<protein>
    <submittedName>
        <fullName evidence="4">Centrosomal protein 170B</fullName>
    </submittedName>
</protein>
<evidence type="ECO:0000259" key="3">
    <source>
        <dbReference type="PROSITE" id="PS50006"/>
    </source>
</evidence>
<dbReference type="InterPro" id="IPR051176">
    <property type="entry name" value="Cent_Immune-Sig_Mod"/>
</dbReference>
<feature type="compositionally biased region" description="Polar residues" evidence="2">
    <location>
        <begin position="1588"/>
        <end position="1602"/>
    </location>
</feature>
<feature type="compositionally biased region" description="Polar residues" evidence="2">
    <location>
        <begin position="1260"/>
        <end position="1275"/>
    </location>
</feature>
<dbReference type="PANTHER" id="PTHR15715:SF18">
    <property type="entry name" value="CENTROSOMAL PROTEIN OF 170 KDA PROTEIN B"/>
    <property type="match status" value="1"/>
</dbReference>
<feature type="compositionally biased region" description="Polar residues" evidence="2">
    <location>
        <begin position="1076"/>
        <end position="1087"/>
    </location>
</feature>